<feature type="compositionally biased region" description="Basic and acidic residues" evidence="1">
    <location>
        <begin position="353"/>
        <end position="362"/>
    </location>
</feature>
<keyword evidence="4" id="KW-1185">Reference proteome</keyword>
<feature type="region of interest" description="Disordered" evidence="1">
    <location>
        <begin position="340"/>
        <end position="362"/>
    </location>
</feature>
<feature type="domain" description="DUF7895" evidence="2">
    <location>
        <begin position="362"/>
        <end position="433"/>
    </location>
</feature>
<evidence type="ECO:0000313" key="3">
    <source>
        <dbReference type="EMBL" id="KAF8769065.1"/>
    </source>
</evidence>
<dbReference type="PANTHER" id="PTHR37230:SF1">
    <property type="entry name" value="OS06G0731300 PROTEIN"/>
    <property type="match status" value="1"/>
</dbReference>
<feature type="compositionally biased region" description="Low complexity" evidence="1">
    <location>
        <begin position="340"/>
        <end position="351"/>
    </location>
</feature>
<organism evidence="3 4">
    <name type="scientific">Digitaria exilis</name>
    <dbReference type="NCBI Taxonomy" id="1010633"/>
    <lineage>
        <taxon>Eukaryota</taxon>
        <taxon>Viridiplantae</taxon>
        <taxon>Streptophyta</taxon>
        <taxon>Embryophyta</taxon>
        <taxon>Tracheophyta</taxon>
        <taxon>Spermatophyta</taxon>
        <taxon>Magnoliopsida</taxon>
        <taxon>Liliopsida</taxon>
        <taxon>Poales</taxon>
        <taxon>Poaceae</taxon>
        <taxon>PACMAD clade</taxon>
        <taxon>Panicoideae</taxon>
        <taxon>Panicodae</taxon>
        <taxon>Paniceae</taxon>
        <taxon>Anthephorinae</taxon>
        <taxon>Digitaria</taxon>
    </lineage>
</organism>
<dbReference type="PANTHER" id="PTHR37230">
    <property type="entry name" value="OS06G0731300 PROTEIN"/>
    <property type="match status" value="1"/>
</dbReference>
<name>A0A835FN78_9POAL</name>
<sequence>MRIRTTQEEEEEVAMVCLEAQHVAGLPAAAEGQQVLVRVQQEASAAAKARCGRGGVAAFHGQVLLLDVSSSSSSMVVAVAVTVDDDTRGSAAVVDVNLAEHLRGPSPSVLSFLLQLGGLGAVVLSLTLHHRLRRLVKTTHGGSACMAAAGLLLSCLQQQVPPAASGDDDDSSTGFITIEKGTISRRRRPPSDSLLTTDDDDSSWWCCNDEEDSKVEDEFLAMLGADGDQGRRGRPTTMTDRSIYEDLIHHRPSALLSAPMAMMASSPAAASSCSSTPRPRMSFCRPGPPAAAAAAASLRHQAAEPEKKKRRRPPSALPEPQAAVALLAAAGTVGALLLRRSTQQKQQQPQQQDDEKKEDREESCPDCGGTGLCGVCKGEGFVFKQLSEETASKARKAAKNMATRYTAGLPSKWTYCNKCSSTRSCATCRGSGTTIITK</sequence>
<comment type="caution">
    <text evidence="3">The sequence shown here is derived from an EMBL/GenBank/DDBJ whole genome shotgun (WGS) entry which is preliminary data.</text>
</comment>
<dbReference type="InterPro" id="IPR057217">
    <property type="entry name" value="DUF7895"/>
</dbReference>
<evidence type="ECO:0000313" key="4">
    <source>
        <dbReference type="Proteomes" id="UP000636709"/>
    </source>
</evidence>
<dbReference type="AlphaFoldDB" id="A0A835FN78"/>
<dbReference type="Proteomes" id="UP000636709">
    <property type="component" value="Unassembled WGS sequence"/>
</dbReference>
<evidence type="ECO:0000259" key="2">
    <source>
        <dbReference type="Pfam" id="PF25433"/>
    </source>
</evidence>
<accession>A0A835FN78</accession>
<protein>
    <recommendedName>
        <fullName evidence="2">DUF7895 domain-containing protein</fullName>
    </recommendedName>
</protein>
<dbReference type="Pfam" id="PF25433">
    <property type="entry name" value="DUF7895"/>
    <property type="match status" value="1"/>
</dbReference>
<dbReference type="OrthoDB" id="1933346at2759"/>
<gene>
    <name evidence="3" type="ORF">HU200_006989</name>
</gene>
<reference evidence="3" key="1">
    <citation type="submission" date="2020-07" db="EMBL/GenBank/DDBJ databases">
        <title>Genome sequence and genetic diversity analysis of an under-domesticated orphan crop, white fonio (Digitaria exilis).</title>
        <authorList>
            <person name="Bennetzen J.L."/>
            <person name="Chen S."/>
            <person name="Ma X."/>
            <person name="Wang X."/>
            <person name="Yssel A.E.J."/>
            <person name="Chaluvadi S.R."/>
            <person name="Johnson M."/>
            <person name="Gangashetty P."/>
            <person name="Hamidou F."/>
            <person name="Sanogo M.D."/>
            <person name="Zwaenepoel A."/>
            <person name="Wallace J."/>
            <person name="Van De Peer Y."/>
            <person name="Van Deynze A."/>
        </authorList>
    </citation>
    <scope>NUCLEOTIDE SEQUENCE</scope>
    <source>
        <tissue evidence="3">Leaves</tissue>
    </source>
</reference>
<feature type="region of interest" description="Disordered" evidence="1">
    <location>
        <begin position="162"/>
        <end position="199"/>
    </location>
</feature>
<dbReference type="EMBL" id="JACEFO010000468">
    <property type="protein sequence ID" value="KAF8769065.1"/>
    <property type="molecule type" value="Genomic_DNA"/>
</dbReference>
<proteinExistence type="predicted"/>
<feature type="region of interest" description="Disordered" evidence="1">
    <location>
        <begin position="268"/>
        <end position="319"/>
    </location>
</feature>
<evidence type="ECO:0000256" key="1">
    <source>
        <dbReference type="SAM" id="MobiDB-lite"/>
    </source>
</evidence>